<evidence type="ECO:0000313" key="1">
    <source>
        <dbReference type="EMBL" id="EQC57272.1"/>
    </source>
</evidence>
<dbReference type="Pfam" id="PF14386">
    <property type="entry name" value="DUF4417"/>
    <property type="match status" value="1"/>
</dbReference>
<dbReference type="EMBL" id="ATBB01000166">
    <property type="protein sequence ID" value="EQC57272.1"/>
    <property type="molecule type" value="Genomic_DNA"/>
</dbReference>
<reference evidence="1 2" key="1">
    <citation type="journal article" date="2013" name="ISME J.">
        <title>Multifactorial diversity sustains microbial community stability.</title>
        <authorList>
            <person name="Erkus O."/>
            <person name="de Jager V.C."/>
            <person name="Spus M."/>
            <person name="van Alen-Boerrigter I.J."/>
            <person name="van Rijswijck I.M."/>
            <person name="Hazelwood L."/>
            <person name="Janssen P.W."/>
            <person name="van Hijum S.A."/>
            <person name="Kleerebezem M."/>
            <person name="Smid E.J."/>
        </authorList>
    </citation>
    <scope>NUCLEOTIDE SEQUENCE [LARGE SCALE GENOMIC DNA]</scope>
    <source>
        <strain evidence="1 2">TIFN6</strain>
    </source>
</reference>
<dbReference type="Proteomes" id="UP000015854">
    <property type="component" value="Unassembled WGS sequence"/>
</dbReference>
<evidence type="ECO:0000313" key="2">
    <source>
        <dbReference type="Proteomes" id="UP000015854"/>
    </source>
</evidence>
<comment type="caution">
    <text evidence="1">The sequence shown here is derived from an EMBL/GenBank/DDBJ whole genome shotgun (WGS) entry which is preliminary data.</text>
</comment>
<accession>T0SE73</accession>
<organism evidence="1 2">
    <name type="scientific">Lactococcus cremoris subsp. cremoris TIFN6</name>
    <dbReference type="NCBI Taxonomy" id="1234876"/>
    <lineage>
        <taxon>Bacteria</taxon>
        <taxon>Bacillati</taxon>
        <taxon>Bacillota</taxon>
        <taxon>Bacilli</taxon>
        <taxon>Lactobacillales</taxon>
        <taxon>Streptococcaceae</taxon>
        <taxon>Lactococcus</taxon>
        <taxon>Lactococcus cremoris subsp. cremoris</taxon>
    </lineage>
</organism>
<gene>
    <name evidence="1" type="ORF">LLT6_11290</name>
</gene>
<sequence length="210" mass="24498">MNERLRTDFSYKLQLLENVELSDGWLQMPIIKASKLIPSSLVGFNYAKSTKEFNKGVHFYIDDYQFERLWNSPERYIGLLKKFQVVFTPDFSLYMDMPKPIQIYNVYRSRLLGAYWQSEGISVIPTLSWSDENSYDFAFDGIEIGSTVTVSTVGILKSKEAKKCWISGMKEVIKRIKPKEIILYGQEIEFDYGDIKVIKFKNTNTERFGN</sequence>
<dbReference type="AlphaFoldDB" id="T0SE73"/>
<name>T0SE73_LACLC</name>
<protein>
    <recommendedName>
        <fullName evidence="3">DUF4417 domain-containing protein</fullName>
    </recommendedName>
</protein>
<dbReference type="InterPro" id="IPR025530">
    <property type="entry name" value="DUF4417"/>
</dbReference>
<dbReference type="PATRIC" id="fig|1234876.3.peg.826"/>
<proteinExistence type="predicted"/>
<evidence type="ECO:0008006" key="3">
    <source>
        <dbReference type="Google" id="ProtNLM"/>
    </source>
</evidence>